<keyword evidence="1" id="KW-0812">Transmembrane</keyword>
<keyword evidence="3" id="KW-1185">Reference proteome</keyword>
<evidence type="ECO:0000313" key="2">
    <source>
        <dbReference type="EMBL" id="KAK9135017.1"/>
    </source>
</evidence>
<evidence type="ECO:0000256" key="1">
    <source>
        <dbReference type="SAM" id="Phobius"/>
    </source>
</evidence>
<keyword evidence="1" id="KW-0472">Membrane</keyword>
<name>A0AAP0JLH1_9MAGN</name>
<gene>
    <name evidence="2" type="ORF">Syun_014347</name>
</gene>
<reference evidence="2 3" key="1">
    <citation type="submission" date="2024-01" db="EMBL/GenBank/DDBJ databases">
        <title>Genome assemblies of Stephania.</title>
        <authorList>
            <person name="Yang L."/>
        </authorList>
    </citation>
    <scope>NUCLEOTIDE SEQUENCE [LARGE SCALE GENOMIC DNA]</scope>
    <source>
        <strain evidence="2">YNDBR</strain>
        <tissue evidence="2">Leaf</tissue>
    </source>
</reference>
<evidence type="ECO:0000313" key="3">
    <source>
        <dbReference type="Proteomes" id="UP001420932"/>
    </source>
</evidence>
<sequence length="78" mass="8880">MRSQFSIICNLSKRSWDWFPSFEVKLWGVSASLRRPLGISVLTQLLSHGSCFLAISLVTFSYVLTSSYYFVYLSTLSS</sequence>
<comment type="caution">
    <text evidence="2">The sequence shown here is derived from an EMBL/GenBank/DDBJ whole genome shotgun (WGS) entry which is preliminary data.</text>
</comment>
<protein>
    <submittedName>
        <fullName evidence="2">Uncharacterized protein</fullName>
    </submittedName>
</protein>
<dbReference type="AlphaFoldDB" id="A0AAP0JLH1"/>
<keyword evidence="1" id="KW-1133">Transmembrane helix</keyword>
<organism evidence="2 3">
    <name type="scientific">Stephania yunnanensis</name>
    <dbReference type="NCBI Taxonomy" id="152371"/>
    <lineage>
        <taxon>Eukaryota</taxon>
        <taxon>Viridiplantae</taxon>
        <taxon>Streptophyta</taxon>
        <taxon>Embryophyta</taxon>
        <taxon>Tracheophyta</taxon>
        <taxon>Spermatophyta</taxon>
        <taxon>Magnoliopsida</taxon>
        <taxon>Ranunculales</taxon>
        <taxon>Menispermaceae</taxon>
        <taxon>Menispermoideae</taxon>
        <taxon>Cissampelideae</taxon>
        <taxon>Stephania</taxon>
    </lineage>
</organism>
<proteinExistence type="predicted"/>
<dbReference type="EMBL" id="JBBNAF010000006">
    <property type="protein sequence ID" value="KAK9135017.1"/>
    <property type="molecule type" value="Genomic_DNA"/>
</dbReference>
<feature type="transmembrane region" description="Helical" evidence="1">
    <location>
        <begin position="51"/>
        <end position="71"/>
    </location>
</feature>
<accession>A0AAP0JLH1</accession>
<dbReference type="Proteomes" id="UP001420932">
    <property type="component" value="Unassembled WGS sequence"/>
</dbReference>